<dbReference type="GO" id="GO:0005337">
    <property type="term" value="F:nucleoside transmembrane transporter activity"/>
    <property type="evidence" value="ECO:0007669"/>
    <property type="project" value="InterPro"/>
</dbReference>
<dbReference type="GO" id="GO:0005886">
    <property type="term" value="C:plasma membrane"/>
    <property type="evidence" value="ECO:0007669"/>
    <property type="project" value="TreeGrafter"/>
</dbReference>
<evidence type="ECO:0000256" key="2">
    <source>
        <dbReference type="ARBA" id="ARBA00007965"/>
    </source>
</evidence>
<evidence type="ECO:0000313" key="9">
    <source>
        <dbReference type="EMBL" id="CAJ0604525.1"/>
    </source>
</evidence>
<dbReference type="PANTHER" id="PTHR10332">
    <property type="entry name" value="EQUILIBRATIVE NUCLEOSIDE TRANSPORTER"/>
    <property type="match status" value="1"/>
</dbReference>
<evidence type="ECO:0000256" key="3">
    <source>
        <dbReference type="ARBA" id="ARBA00022448"/>
    </source>
</evidence>
<keyword evidence="3" id="KW-0813">Transport</keyword>
<evidence type="ECO:0000256" key="7">
    <source>
        <dbReference type="SAM" id="Phobius"/>
    </source>
</evidence>
<keyword evidence="4 7" id="KW-0812">Transmembrane</keyword>
<name>A0AA36H5K8_CYLNA</name>
<dbReference type="Pfam" id="PF01733">
    <property type="entry name" value="Nucleoside_tran"/>
    <property type="match status" value="1"/>
</dbReference>
<keyword evidence="10" id="KW-1185">Reference proteome</keyword>
<comment type="caution">
    <text evidence="9">The sequence shown here is derived from an EMBL/GenBank/DDBJ whole genome shotgun (WGS) entry which is preliminary data.</text>
</comment>
<feature type="transmembrane region" description="Helical" evidence="7">
    <location>
        <begin position="182"/>
        <end position="205"/>
    </location>
</feature>
<gene>
    <name evidence="9" type="ORF">CYNAS_LOCUS16508</name>
</gene>
<feature type="transmembrane region" description="Helical" evidence="7">
    <location>
        <begin position="114"/>
        <end position="133"/>
    </location>
</feature>
<evidence type="ECO:0000256" key="6">
    <source>
        <dbReference type="ARBA" id="ARBA00023136"/>
    </source>
</evidence>
<dbReference type="PANTHER" id="PTHR10332:SF28">
    <property type="entry name" value="EQUILIBRATIVE NUCLEOSIDE TRANSPORTER (ENT) FAMILY"/>
    <property type="match status" value="1"/>
</dbReference>
<feature type="transmembrane region" description="Helical" evidence="7">
    <location>
        <begin position="217"/>
        <end position="246"/>
    </location>
</feature>
<comment type="subcellular location">
    <subcellularLocation>
        <location evidence="1">Membrane</location>
        <topology evidence="1">Multi-pass membrane protein</topology>
    </subcellularLocation>
</comment>
<comment type="similarity">
    <text evidence="2">Belongs to the SLC29A/ENT transporter (TC 2.A.57) family.</text>
</comment>
<accession>A0AA36H5K8</accession>
<proteinExistence type="inferred from homology"/>
<dbReference type="EMBL" id="CATQJL010000305">
    <property type="protein sequence ID" value="CAJ0604525.1"/>
    <property type="molecule type" value="Genomic_DNA"/>
</dbReference>
<feature type="chain" id="PRO_5041227757" evidence="8">
    <location>
        <begin position="29"/>
        <end position="247"/>
    </location>
</feature>
<protein>
    <submittedName>
        <fullName evidence="9">Uncharacterized protein</fullName>
    </submittedName>
</protein>
<reference evidence="9" key="1">
    <citation type="submission" date="2023-07" db="EMBL/GenBank/DDBJ databases">
        <authorList>
            <consortium name="CYATHOMIX"/>
        </authorList>
    </citation>
    <scope>NUCLEOTIDE SEQUENCE</scope>
    <source>
        <strain evidence="9">N/A</strain>
    </source>
</reference>
<evidence type="ECO:0000256" key="8">
    <source>
        <dbReference type="SAM" id="SignalP"/>
    </source>
</evidence>
<feature type="signal peptide" evidence="8">
    <location>
        <begin position="1"/>
        <end position="28"/>
    </location>
</feature>
<dbReference type="AlphaFoldDB" id="A0AA36H5K8"/>
<feature type="transmembrane region" description="Helical" evidence="7">
    <location>
        <begin position="75"/>
        <end position="93"/>
    </location>
</feature>
<dbReference type="PRINTS" id="PR01130">
    <property type="entry name" value="DERENTRNSPRT"/>
</dbReference>
<sequence length="247" mass="28221">MCALRHICIFCALSAIFSLFMKPYEVEGVDIHYVLFLPYYRYVMDKGARARLLDDAERPSLRQYWECLSYCWVQLFNNFFVYFITLMIFPAMMTDTPFYRQPGDPWGSILPENLYFAINTFLNFNVFASLGSLSANFVHYPKPKFLWIPVIARVLFVPFFMFCNYQPVGKHRTIGVLFKSEWWFTIGGALMAYTCGYFSSLALIYTPSVVPPSYQKISGMAAAIALMLGILCGVSFTPVIAAIVAAL</sequence>
<keyword evidence="6 7" id="KW-0472">Membrane</keyword>
<evidence type="ECO:0000313" key="10">
    <source>
        <dbReference type="Proteomes" id="UP001176961"/>
    </source>
</evidence>
<keyword evidence="8" id="KW-0732">Signal</keyword>
<organism evidence="9 10">
    <name type="scientific">Cylicocyclus nassatus</name>
    <name type="common">Nematode worm</name>
    <dbReference type="NCBI Taxonomy" id="53992"/>
    <lineage>
        <taxon>Eukaryota</taxon>
        <taxon>Metazoa</taxon>
        <taxon>Ecdysozoa</taxon>
        <taxon>Nematoda</taxon>
        <taxon>Chromadorea</taxon>
        <taxon>Rhabditida</taxon>
        <taxon>Rhabditina</taxon>
        <taxon>Rhabditomorpha</taxon>
        <taxon>Strongyloidea</taxon>
        <taxon>Strongylidae</taxon>
        <taxon>Cylicocyclus</taxon>
    </lineage>
</organism>
<dbReference type="InterPro" id="IPR002259">
    <property type="entry name" value="Eqnu_transpt"/>
</dbReference>
<evidence type="ECO:0000256" key="1">
    <source>
        <dbReference type="ARBA" id="ARBA00004141"/>
    </source>
</evidence>
<evidence type="ECO:0000256" key="4">
    <source>
        <dbReference type="ARBA" id="ARBA00022692"/>
    </source>
</evidence>
<feature type="transmembrane region" description="Helical" evidence="7">
    <location>
        <begin position="145"/>
        <end position="162"/>
    </location>
</feature>
<keyword evidence="5 7" id="KW-1133">Transmembrane helix</keyword>
<evidence type="ECO:0000256" key="5">
    <source>
        <dbReference type="ARBA" id="ARBA00022989"/>
    </source>
</evidence>
<dbReference type="Proteomes" id="UP001176961">
    <property type="component" value="Unassembled WGS sequence"/>
</dbReference>